<evidence type="ECO:0000313" key="8">
    <source>
        <dbReference type="Proteomes" id="UP000824140"/>
    </source>
</evidence>
<reference evidence="7" key="2">
    <citation type="journal article" date="2021" name="PeerJ">
        <title>Extensive microbial diversity within the chicken gut microbiome revealed by metagenomics and culture.</title>
        <authorList>
            <person name="Gilroy R."/>
            <person name="Ravi A."/>
            <person name="Getino M."/>
            <person name="Pursley I."/>
            <person name="Horton D.L."/>
            <person name="Alikhan N.F."/>
            <person name="Baker D."/>
            <person name="Gharbi K."/>
            <person name="Hall N."/>
            <person name="Watson M."/>
            <person name="Adriaenssens E.M."/>
            <person name="Foster-Nyarko E."/>
            <person name="Jarju S."/>
            <person name="Secka A."/>
            <person name="Antonio M."/>
            <person name="Oren A."/>
            <person name="Chaudhuri R.R."/>
            <person name="La Ragione R."/>
            <person name="Hildebrand F."/>
            <person name="Pallen M.J."/>
        </authorList>
    </citation>
    <scope>NUCLEOTIDE SEQUENCE</scope>
    <source>
        <strain evidence="7">13766</strain>
    </source>
</reference>
<comment type="caution">
    <text evidence="7">The sequence shown here is derived from an EMBL/GenBank/DDBJ whole genome shotgun (WGS) entry which is preliminary data.</text>
</comment>
<feature type="chain" id="PRO_5038409571" evidence="6">
    <location>
        <begin position="23"/>
        <end position="345"/>
    </location>
</feature>
<reference evidence="7" key="1">
    <citation type="submission" date="2020-10" db="EMBL/GenBank/DDBJ databases">
        <authorList>
            <person name="Gilroy R."/>
        </authorList>
    </citation>
    <scope>NUCLEOTIDE SEQUENCE</scope>
    <source>
        <strain evidence="7">13766</strain>
    </source>
</reference>
<dbReference type="SUPFAM" id="SSF53850">
    <property type="entry name" value="Periplasmic binding protein-like II"/>
    <property type="match status" value="1"/>
</dbReference>
<dbReference type="PANTHER" id="PTHR30222:SF17">
    <property type="entry name" value="SPERMIDINE_PUTRESCINE-BINDING PERIPLASMIC PROTEIN"/>
    <property type="match status" value="1"/>
</dbReference>
<accession>A0A9D1G0E5</accession>
<proteinExistence type="predicted"/>
<evidence type="ECO:0000256" key="1">
    <source>
        <dbReference type="ARBA" id="ARBA00004418"/>
    </source>
</evidence>
<dbReference type="InterPro" id="IPR001188">
    <property type="entry name" value="Sperm_putr-bd"/>
</dbReference>
<comment type="subcellular location">
    <subcellularLocation>
        <location evidence="1">Periplasm</location>
    </subcellularLocation>
</comment>
<evidence type="ECO:0000313" key="7">
    <source>
        <dbReference type="EMBL" id="HIS92717.1"/>
    </source>
</evidence>
<dbReference type="Proteomes" id="UP000824140">
    <property type="component" value="Unassembled WGS sequence"/>
</dbReference>
<dbReference type="Pfam" id="PF13416">
    <property type="entry name" value="SBP_bac_8"/>
    <property type="match status" value="1"/>
</dbReference>
<evidence type="ECO:0000256" key="4">
    <source>
        <dbReference type="ARBA" id="ARBA00022764"/>
    </source>
</evidence>
<keyword evidence="2" id="KW-0813">Transport</keyword>
<dbReference type="PIRSF" id="PIRSF019574">
    <property type="entry name" value="Periplasmic_polyamine_BP"/>
    <property type="match status" value="1"/>
</dbReference>
<sequence length="345" mass="38630">MKRFLALCLALSLALSLAPALGEEEKVLNIFSWEGYVDETTIANFTAETGIAINYAAFASNEEMLMKLQANGASEYDIIIASDYILSLARKENLLLPLDKEQLTGWENLNPAYLDQYFDPGNVYTMPYTVGVPMIVYDPARVAEPITSFGDLWREEFRDSLCLLDDARVMIGAVLKTLGYSYNTTDDAELAEAKEKLLALRDNVRVLDYDTAYMHLLSGEVVAGYLFTPYVVICQMENPDLVAVFPEEGIGFGIDSLAIPANAPHPQNAHLFLDYLLRPEVAAHVAEWQLYTNPNLAAGPLISEETKQYAALNVPEELLATKEYVEDVGEYESVYQEIWMEFKLQ</sequence>
<dbReference type="CDD" id="cd13590">
    <property type="entry name" value="PBP2_PotD_PotF_like"/>
    <property type="match status" value="1"/>
</dbReference>
<dbReference type="Gene3D" id="3.40.190.10">
    <property type="entry name" value="Periplasmic binding protein-like II"/>
    <property type="match status" value="2"/>
</dbReference>
<feature type="binding site" evidence="5">
    <location>
        <position position="84"/>
    </location>
    <ligand>
        <name>spermidine</name>
        <dbReference type="ChEBI" id="CHEBI:57834"/>
    </ligand>
</feature>
<evidence type="ECO:0000256" key="6">
    <source>
        <dbReference type="SAM" id="SignalP"/>
    </source>
</evidence>
<dbReference type="GO" id="GO:0019808">
    <property type="term" value="F:polyamine binding"/>
    <property type="evidence" value="ECO:0007669"/>
    <property type="project" value="InterPro"/>
</dbReference>
<dbReference type="EMBL" id="DVJN01000135">
    <property type="protein sequence ID" value="HIS92717.1"/>
    <property type="molecule type" value="Genomic_DNA"/>
</dbReference>
<dbReference type="GO" id="GO:0015846">
    <property type="term" value="P:polyamine transport"/>
    <property type="evidence" value="ECO:0007669"/>
    <property type="project" value="InterPro"/>
</dbReference>
<gene>
    <name evidence="7" type="ORF">IAA84_06825</name>
</gene>
<dbReference type="GO" id="GO:0042597">
    <property type="term" value="C:periplasmic space"/>
    <property type="evidence" value="ECO:0007669"/>
    <property type="project" value="UniProtKB-SubCell"/>
</dbReference>
<name>A0A9D1G0E5_9FIRM</name>
<evidence type="ECO:0000256" key="2">
    <source>
        <dbReference type="ARBA" id="ARBA00022448"/>
    </source>
</evidence>
<dbReference type="PRINTS" id="PR00909">
    <property type="entry name" value="SPERMDNBNDNG"/>
</dbReference>
<dbReference type="PANTHER" id="PTHR30222">
    <property type="entry name" value="SPERMIDINE/PUTRESCINE-BINDING PERIPLASMIC PROTEIN"/>
    <property type="match status" value="1"/>
</dbReference>
<keyword evidence="4" id="KW-0574">Periplasm</keyword>
<evidence type="ECO:0000256" key="5">
    <source>
        <dbReference type="PIRSR" id="PIRSR019574-1"/>
    </source>
</evidence>
<organism evidence="7 8">
    <name type="scientific">Candidatus Alectryocaccomicrobium excrementavium</name>
    <dbReference type="NCBI Taxonomy" id="2840668"/>
    <lineage>
        <taxon>Bacteria</taxon>
        <taxon>Bacillati</taxon>
        <taxon>Bacillota</taxon>
        <taxon>Clostridia</taxon>
        <taxon>Candidatus Alectryocaccomicrobium</taxon>
    </lineage>
</organism>
<evidence type="ECO:0000256" key="3">
    <source>
        <dbReference type="ARBA" id="ARBA00022729"/>
    </source>
</evidence>
<keyword evidence="3 6" id="KW-0732">Signal</keyword>
<dbReference type="InterPro" id="IPR006059">
    <property type="entry name" value="SBP"/>
</dbReference>
<feature type="signal peptide" evidence="6">
    <location>
        <begin position="1"/>
        <end position="22"/>
    </location>
</feature>
<protein>
    <submittedName>
        <fullName evidence="7">Spermidine/putrescine ABC transporter substrate-binding protein</fullName>
    </submittedName>
</protein>
<dbReference type="AlphaFoldDB" id="A0A9D1G0E5"/>